<sequence length="53" mass="5664">MTPVISASVETVARSVMNVIQSAPAATGTTWSVNGEKNSNTAENQHQQHQHCD</sequence>
<evidence type="ECO:0000313" key="3">
    <source>
        <dbReference type="Proteomes" id="UP000288859"/>
    </source>
</evidence>
<feature type="compositionally biased region" description="Polar residues" evidence="1">
    <location>
        <begin position="27"/>
        <end position="47"/>
    </location>
</feature>
<evidence type="ECO:0000313" key="2">
    <source>
        <dbReference type="EMBL" id="RVX75083.1"/>
    </source>
</evidence>
<feature type="region of interest" description="Disordered" evidence="1">
    <location>
        <begin position="24"/>
        <end position="53"/>
    </location>
</feature>
<reference evidence="2 3" key="1">
    <citation type="submission" date="2017-03" db="EMBL/GenBank/DDBJ databases">
        <title>Genomes of endolithic fungi from Antarctica.</title>
        <authorList>
            <person name="Coleine C."/>
            <person name="Masonjones S."/>
            <person name="Stajich J.E."/>
        </authorList>
    </citation>
    <scope>NUCLEOTIDE SEQUENCE [LARGE SCALE GENOMIC DNA]</scope>
    <source>
        <strain evidence="2 3">CCFEE 6314</strain>
    </source>
</reference>
<dbReference type="AlphaFoldDB" id="A0A438NH94"/>
<dbReference type="EMBL" id="NAJM01000003">
    <property type="protein sequence ID" value="RVX75083.1"/>
    <property type="molecule type" value="Genomic_DNA"/>
</dbReference>
<gene>
    <name evidence="2" type="ORF">B0A52_01360</name>
</gene>
<dbReference type="Proteomes" id="UP000288859">
    <property type="component" value="Unassembled WGS sequence"/>
</dbReference>
<accession>A0A438NH94</accession>
<comment type="caution">
    <text evidence="2">The sequence shown here is derived from an EMBL/GenBank/DDBJ whole genome shotgun (WGS) entry which is preliminary data.</text>
</comment>
<proteinExistence type="predicted"/>
<name>A0A438NH94_EXOME</name>
<organism evidence="2 3">
    <name type="scientific">Exophiala mesophila</name>
    <name type="common">Black yeast-like fungus</name>
    <dbReference type="NCBI Taxonomy" id="212818"/>
    <lineage>
        <taxon>Eukaryota</taxon>
        <taxon>Fungi</taxon>
        <taxon>Dikarya</taxon>
        <taxon>Ascomycota</taxon>
        <taxon>Pezizomycotina</taxon>
        <taxon>Eurotiomycetes</taxon>
        <taxon>Chaetothyriomycetidae</taxon>
        <taxon>Chaetothyriales</taxon>
        <taxon>Herpotrichiellaceae</taxon>
        <taxon>Exophiala</taxon>
    </lineage>
</organism>
<protein>
    <submittedName>
        <fullName evidence="2">Uncharacterized protein</fullName>
    </submittedName>
</protein>
<evidence type="ECO:0000256" key="1">
    <source>
        <dbReference type="SAM" id="MobiDB-lite"/>
    </source>
</evidence>